<proteinExistence type="predicted"/>
<dbReference type="RefSeq" id="XP_015658266.1">
    <property type="nucleotide sequence ID" value="XM_015802750.1"/>
</dbReference>
<dbReference type="EMBL" id="LGTL01000009">
    <property type="protein sequence ID" value="KPA79828.1"/>
    <property type="molecule type" value="Genomic_DNA"/>
</dbReference>
<evidence type="ECO:0008006" key="4">
    <source>
        <dbReference type="Google" id="ProtNLM"/>
    </source>
</evidence>
<dbReference type="OrthoDB" id="271989at2759"/>
<dbReference type="OMA" id="RLECQTV"/>
<protein>
    <recommendedName>
        <fullName evidence="4">Transmembrane protein</fullName>
    </recommendedName>
</protein>
<evidence type="ECO:0000256" key="1">
    <source>
        <dbReference type="SAM" id="SignalP"/>
    </source>
</evidence>
<dbReference type="EMBL" id="LGTL01000009">
    <property type="protein sequence ID" value="KPA79827.1"/>
    <property type="molecule type" value="Genomic_DNA"/>
</dbReference>
<name>A0A0N0VF12_LEPPY</name>
<organism evidence="2 3">
    <name type="scientific">Leptomonas pyrrhocoris</name>
    <name type="common">Firebug parasite</name>
    <dbReference type="NCBI Taxonomy" id="157538"/>
    <lineage>
        <taxon>Eukaryota</taxon>
        <taxon>Discoba</taxon>
        <taxon>Euglenozoa</taxon>
        <taxon>Kinetoplastea</taxon>
        <taxon>Metakinetoplastina</taxon>
        <taxon>Trypanosomatida</taxon>
        <taxon>Trypanosomatidae</taxon>
        <taxon>Leishmaniinae</taxon>
        <taxon>Leptomonas</taxon>
    </lineage>
</organism>
<accession>A0A0N0VF12</accession>
<feature type="chain" id="PRO_5007418682" description="Transmembrane protein" evidence="1">
    <location>
        <begin position="23"/>
        <end position="288"/>
    </location>
</feature>
<dbReference type="AlphaFoldDB" id="A0A0N0VF12"/>
<sequence>MVLVRTAVIVTIAVVCAVTAYGENAVGLDSGIWDVRTLVPGRGSIPPSHELHVESDRWALRERNFSRMRQLLDSTAAKLGVIYTAVPSSETKLCRATPSLRFEWAATRSDDGFSVDCLSVDWFTAASLHKFAGEGSFHSHFDRPKPLSVGWSGACVATSWSLRDIFFAKVAGGGVIVSATLTDNSNGTPVPCKAFFEVTRRPTAAAAEKSLSSSVYVPIAMLLVVIAMRLLPRYILTRNGQIDPSSYRGQNPANLSSAHRAELLQKQRRIIEQMKAEDRANAPKEKTS</sequence>
<evidence type="ECO:0000313" key="2">
    <source>
        <dbReference type="EMBL" id="KPA79828.1"/>
    </source>
</evidence>
<keyword evidence="3" id="KW-1185">Reference proteome</keyword>
<evidence type="ECO:0000313" key="3">
    <source>
        <dbReference type="Proteomes" id="UP000037923"/>
    </source>
</evidence>
<dbReference type="VEuPathDB" id="TriTrypDB:LpyrH10_09_0190"/>
<dbReference type="Proteomes" id="UP000037923">
    <property type="component" value="Unassembled WGS sequence"/>
</dbReference>
<dbReference type="GeneID" id="26905210"/>
<gene>
    <name evidence="2" type="ORF">ABB37_04919</name>
</gene>
<dbReference type="RefSeq" id="XP_015658267.1">
    <property type="nucleotide sequence ID" value="XM_015802751.1"/>
</dbReference>
<feature type="signal peptide" evidence="1">
    <location>
        <begin position="1"/>
        <end position="22"/>
    </location>
</feature>
<comment type="caution">
    <text evidence="2">The sequence shown here is derived from an EMBL/GenBank/DDBJ whole genome shotgun (WGS) entry which is preliminary data.</text>
</comment>
<reference evidence="2 3" key="1">
    <citation type="submission" date="2015-07" db="EMBL/GenBank/DDBJ databases">
        <title>High-quality genome of monoxenous trypanosomatid Leptomonas pyrrhocoris.</title>
        <authorList>
            <person name="Flegontov P."/>
            <person name="Butenko A."/>
            <person name="Firsov S."/>
            <person name="Vlcek C."/>
            <person name="Logacheva M.D."/>
            <person name="Field M."/>
            <person name="Filatov D."/>
            <person name="Flegontova O."/>
            <person name="Gerasimov E."/>
            <person name="Jackson A.P."/>
            <person name="Kelly S."/>
            <person name="Opperdoes F."/>
            <person name="O'Reilly A."/>
            <person name="Votypka J."/>
            <person name="Yurchenko V."/>
            <person name="Lukes J."/>
        </authorList>
    </citation>
    <scope>NUCLEOTIDE SEQUENCE [LARGE SCALE GENOMIC DNA]</scope>
    <source>
        <strain evidence="2">H10</strain>
    </source>
</reference>
<keyword evidence="1" id="KW-0732">Signal</keyword>